<feature type="transmembrane region" description="Helical" evidence="1">
    <location>
        <begin position="12"/>
        <end position="33"/>
    </location>
</feature>
<keyword evidence="1" id="KW-0472">Membrane</keyword>
<accession>A0A832W7E4</accession>
<sequence length="57" mass="5965">MDTLKKLAGKSIVTAIAAYSLLLILFPVGWIVLLGTTIGKPSPEKGSIEARILGADL</sequence>
<dbReference type="GeneID" id="43446022"/>
<gene>
    <name evidence="2" type="ORF">HA338_08965</name>
</gene>
<name>A0A832W7E4_9EURY</name>
<evidence type="ECO:0000256" key="1">
    <source>
        <dbReference type="SAM" id="Phobius"/>
    </source>
</evidence>
<reference evidence="2" key="1">
    <citation type="journal article" date="2020" name="bioRxiv">
        <title>A rank-normalized archaeal taxonomy based on genome phylogeny resolves widespread incomplete and uneven classifications.</title>
        <authorList>
            <person name="Rinke C."/>
            <person name="Chuvochina M."/>
            <person name="Mussig A.J."/>
            <person name="Chaumeil P.-A."/>
            <person name="Waite D.W."/>
            <person name="Whitman W.B."/>
            <person name="Parks D.H."/>
            <person name="Hugenholtz P."/>
        </authorList>
    </citation>
    <scope>NUCLEOTIDE SEQUENCE</scope>
    <source>
        <strain evidence="2">UBA8876</strain>
    </source>
</reference>
<dbReference type="RefSeq" id="WP_157860126.1">
    <property type="nucleotide sequence ID" value="NZ_DUJU01000103.1"/>
</dbReference>
<evidence type="ECO:0000313" key="2">
    <source>
        <dbReference type="EMBL" id="HIH94159.1"/>
    </source>
</evidence>
<comment type="caution">
    <text evidence="2">The sequence shown here is derived from an EMBL/GenBank/DDBJ whole genome shotgun (WGS) entry which is preliminary data.</text>
</comment>
<protein>
    <submittedName>
        <fullName evidence="2">Uncharacterized protein</fullName>
    </submittedName>
</protein>
<proteinExistence type="predicted"/>
<keyword evidence="1" id="KW-1133">Transmembrane helix</keyword>
<dbReference type="EMBL" id="DUJU01000103">
    <property type="protein sequence ID" value="HIH94159.1"/>
    <property type="molecule type" value="Genomic_DNA"/>
</dbReference>
<evidence type="ECO:0000313" key="3">
    <source>
        <dbReference type="Proteomes" id="UP000600774"/>
    </source>
</evidence>
<keyword evidence="1" id="KW-0812">Transmembrane</keyword>
<organism evidence="2 3">
    <name type="scientific">Methanosarcina acetivorans</name>
    <dbReference type="NCBI Taxonomy" id="2214"/>
    <lineage>
        <taxon>Archaea</taxon>
        <taxon>Methanobacteriati</taxon>
        <taxon>Methanobacteriota</taxon>
        <taxon>Stenosarchaea group</taxon>
        <taxon>Methanomicrobia</taxon>
        <taxon>Methanosarcinales</taxon>
        <taxon>Methanosarcinaceae</taxon>
        <taxon>Methanosarcina</taxon>
    </lineage>
</organism>
<dbReference type="Proteomes" id="UP000600774">
    <property type="component" value="Unassembled WGS sequence"/>
</dbReference>
<dbReference type="AlphaFoldDB" id="A0A832W7E4"/>